<dbReference type="Proteomes" id="UP000030765">
    <property type="component" value="Unassembled WGS sequence"/>
</dbReference>
<gene>
    <name evidence="1" type="ORF">ZHAS_00010941</name>
</gene>
<evidence type="ECO:0000313" key="3">
    <source>
        <dbReference type="Proteomes" id="UP000030765"/>
    </source>
</evidence>
<proteinExistence type="predicted"/>
<organism evidence="1">
    <name type="scientific">Anopheles sinensis</name>
    <name type="common">Mosquito</name>
    <dbReference type="NCBI Taxonomy" id="74873"/>
    <lineage>
        <taxon>Eukaryota</taxon>
        <taxon>Metazoa</taxon>
        <taxon>Ecdysozoa</taxon>
        <taxon>Arthropoda</taxon>
        <taxon>Hexapoda</taxon>
        <taxon>Insecta</taxon>
        <taxon>Pterygota</taxon>
        <taxon>Neoptera</taxon>
        <taxon>Endopterygota</taxon>
        <taxon>Diptera</taxon>
        <taxon>Nematocera</taxon>
        <taxon>Culicoidea</taxon>
        <taxon>Culicidae</taxon>
        <taxon>Anophelinae</taxon>
        <taxon>Anopheles</taxon>
    </lineage>
</organism>
<reference evidence="2" key="2">
    <citation type="submission" date="2020-05" db="UniProtKB">
        <authorList>
            <consortium name="EnsemblMetazoa"/>
        </authorList>
    </citation>
    <scope>IDENTIFICATION</scope>
</reference>
<dbReference type="EMBL" id="KE525236">
    <property type="protein sequence ID" value="KFB43168.1"/>
    <property type="molecule type" value="Genomic_DNA"/>
</dbReference>
<name>A0A084VYX4_ANOSI</name>
<dbReference type="VEuPathDB" id="VectorBase:ASIC010941"/>
<protein>
    <submittedName>
        <fullName evidence="1 2">Uncharacterized protein</fullName>
    </submittedName>
</protein>
<keyword evidence="3" id="KW-1185">Reference proteome</keyword>
<accession>A0A084VYX4</accession>
<reference evidence="1 3" key="1">
    <citation type="journal article" date="2014" name="BMC Genomics">
        <title>Genome sequence of Anopheles sinensis provides insight into genetics basis of mosquito competence for malaria parasites.</title>
        <authorList>
            <person name="Zhou D."/>
            <person name="Zhang D."/>
            <person name="Ding G."/>
            <person name="Shi L."/>
            <person name="Hou Q."/>
            <person name="Ye Y."/>
            <person name="Xu Y."/>
            <person name="Zhou H."/>
            <person name="Xiong C."/>
            <person name="Li S."/>
            <person name="Yu J."/>
            <person name="Hong S."/>
            <person name="Yu X."/>
            <person name="Zou P."/>
            <person name="Chen C."/>
            <person name="Chang X."/>
            <person name="Wang W."/>
            <person name="Lv Y."/>
            <person name="Sun Y."/>
            <person name="Ma L."/>
            <person name="Shen B."/>
            <person name="Zhu C."/>
        </authorList>
    </citation>
    <scope>NUCLEOTIDE SEQUENCE [LARGE SCALE GENOMIC DNA]</scope>
</reference>
<sequence>MQDAPIAACGRHICLDTGSLSSGHHQPTLSQNVDTAVESAHSGTQMQHNSAMTLVLLNMNMHEVRVFMIHLMENGFPCLQALLKEYSNSVNSWTTLLLAEENTLRISLPRFPNKDNGSILVHGGCTTVWRPVLPSSSVLKCTDALMARY</sequence>
<dbReference type="EMBL" id="ATLV01018527">
    <property type="status" value="NOT_ANNOTATED_CDS"/>
    <property type="molecule type" value="Genomic_DNA"/>
</dbReference>
<evidence type="ECO:0000313" key="1">
    <source>
        <dbReference type="EMBL" id="KFB43168.1"/>
    </source>
</evidence>
<dbReference type="EnsemblMetazoa" id="ASIC010941-RA">
    <property type="protein sequence ID" value="ASIC010941-PA"/>
    <property type="gene ID" value="ASIC010941"/>
</dbReference>
<evidence type="ECO:0000313" key="2">
    <source>
        <dbReference type="EnsemblMetazoa" id="ASIC010941-PA"/>
    </source>
</evidence>
<dbReference type="AlphaFoldDB" id="A0A084VYX4"/>